<organism evidence="1 2">
    <name type="scientific">Grus japonensis</name>
    <name type="common">Japanese crane</name>
    <name type="synonym">Red-crowned crane</name>
    <dbReference type="NCBI Taxonomy" id="30415"/>
    <lineage>
        <taxon>Eukaryota</taxon>
        <taxon>Metazoa</taxon>
        <taxon>Chordata</taxon>
        <taxon>Craniata</taxon>
        <taxon>Vertebrata</taxon>
        <taxon>Euteleostomi</taxon>
        <taxon>Archelosauria</taxon>
        <taxon>Archosauria</taxon>
        <taxon>Dinosauria</taxon>
        <taxon>Saurischia</taxon>
        <taxon>Theropoda</taxon>
        <taxon>Coelurosauria</taxon>
        <taxon>Aves</taxon>
        <taxon>Neognathae</taxon>
        <taxon>Neoaves</taxon>
        <taxon>Gruiformes</taxon>
        <taxon>Gruidae</taxon>
        <taxon>Grus</taxon>
    </lineage>
</organism>
<evidence type="ECO:0000313" key="2">
    <source>
        <dbReference type="Proteomes" id="UP001623348"/>
    </source>
</evidence>
<protein>
    <submittedName>
        <fullName evidence="1">Zinc finger and BTB domain-containing protein 5</fullName>
    </submittedName>
</protein>
<comment type="caution">
    <text evidence="1">The sequence shown here is derived from an EMBL/GenBank/DDBJ whole genome shotgun (WGS) entry which is preliminary data.</text>
</comment>
<name>A0ABC9Y5C0_GRUJA</name>
<keyword evidence="2" id="KW-1185">Reference proteome</keyword>
<dbReference type="AlphaFoldDB" id="A0ABC9Y5C0"/>
<proteinExistence type="predicted"/>
<reference evidence="1 2" key="1">
    <citation type="submission" date="2024-06" db="EMBL/GenBank/DDBJ databases">
        <title>The draft genome of Grus japonensis, version 3.</title>
        <authorList>
            <person name="Nabeshima K."/>
            <person name="Suzuki S."/>
            <person name="Onuma M."/>
        </authorList>
    </citation>
    <scope>NUCLEOTIDE SEQUENCE [LARGE SCALE GENOMIC DNA]</scope>
    <source>
        <strain evidence="1 2">451A</strain>
    </source>
</reference>
<accession>A0ABC9Y5C0</accession>
<gene>
    <name evidence="1" type="ORF">GRJ2_002960700</name>
</gene>
<evidence type="ECO:0000313" key="1">
    <source>
        <dbReference type="EMBL" id="GAB0204951.1"/>
    </source>
</evidence>
<dbReference type="EMBL" id="BAAFJT010000040">
    <property type="protein sequence ID" value="GAB0204951.1"/>
    <property type="molecule type" value="Genomic_DNA"/>
</dbReference>
<dbReference type="Proteomes" id="UP001623348">
    <property type="component" value="Unassembled WGS sequence"/>
</dbReference>
<sequence length="170" mass="18899">MVEQIVPWQPKEDYSGADIHSAACGGPHIRAGGNALKEAAAASGEHTPGHVFWQKLPYWSSLLLKDCTLWRGPIFEQFVKDFIPWEEPHTGAEEQHVEEGAAERNRYGLTTTPIPHSPVPLSVVTADRGVGCEGVRLSLRRGRIIFFFKKKGKYYTVADDGEVEEQGKDL</sequence>